<dbReference type="AlphaFoldDB" id="A0A0R1K2A2"/>
<name>A0A0R1K2A2_9LACO</name>
<keyword evidence="2" id="KW-1185">Reference proteome</keyword>
<organism evidence="1 2">
    <name type="scientific">Levilactobacillus namurensis DSM 19117</name>
    <dbReference type="NCBI Taxonomy" id="1423773"/>
    <lineage>
        <taxon>Bacteria</taxon>
        <taxon>Bacillati</taxon>
        <taxon>Bacillota</taxon>
        <taxon>Bacilli</taxon>
        <taxon>Lactobacillales</taxon>
        <taxon>Lactobacillaceae</taxon>
        <taxon>Levilactobacillus</taxon>
    </lineage>
</organism>
<sequence length="67" mass="7580">MTPMEPLIAIILAKVTALPTPHSLIYDLEGLTEHQETELLTQLQAQAPTVKFRLSGRRDRVLEIRKS</sequence>
<evidence type="ECO:0000313" key="2">
    <source>
        <dbReference type="Proteomes" id="UP000051162"/>
    </source>
</evidence>
<protein>
    <submittedName>
        <fullName evidence="1">Uncharacterized protein</fullName>
    </submittedName>
</protein>
<evidence type="ECO:0000313" key="1">
    <source>
        <dbReference type="EMBL" id="KRK77440.1"/>
    </source>
</evidence>
<dbReference type="PATRIC" id="fig|1423773.3.peg.2001"/>
<dbReference type="EMBL" id="AZDT01000006">
    <property type="protein sequence ID" value="KRK77440.1"/>
    <property type="molecule type" value="Genomic_DNA"/>
</dbReference>
<comment type="caution">
    <text evidence="1">The sequence shown here is derived from an EMBL/GenBank/DDBJ whole genome shotgun (WGS) entry which is preliminary data.</text>
</comment>
<accession>A0A0R1K2A2</accession>
<proteinExistence type="predicted"/>
<dbReference type="Proteomes" id="UP000051162">
    <property type="component" value="Unassembled WGS sequence"/>
</dbReference>
<reference evidence="1 2" key="1">
    <citation type="journal article" date="2015" name="Genome Announc.">
        <title>Expanding the biotechnology potential of lactobacilli through comparative genomics of 213 strains and associated genera.</title>
        <authorList>
            <person name="Sun Z."/>
            <person name="Harris H.M."/>
            <person name="McCann A."/>
            <person name="Guo C."/>
            <person name="Argimon S."/>
            <person name="Zhang W."/>
            <person name="Yang X."/>
            <person name="Jeffery I.B."/>
            <person name="Cooney J.C."/>
            <person name="Kagawa T.F."/>
            <person name="Liu W."/>
            <person name="Song Y."/>
            <person name="Salvetti E."/>
            <person name="Wrobel A."/>
            <person name="Rasinkangas P."/>
            <person name="Parkhill J."/>
            <person name="Rea M.C."/>
            <person name="O'Sullivan O."/>
            <person name="Ritari J."/>
            <person name="Douillard F.P."/>
            <person name="Paul Ross R."/>
            <person name="Yang R."/>
            <person name="Briner A.E."/>
            <person name="Felis G.E."/>
            <person name="de Vos W.M."/>
            <person name="Barrangou R."/>
            <person name="Klaenhammer T.R."/>
            <person name="Caufield P.W."/>
            <person name="Cui Y."/>
            <person name="Zhang H."/>
            <person name="O'Toole P.W."/>
        </authorList>
    </citation>
    <scope>NUCLEOTIDE SEQUENCE [LARGE SCALE GENOMIC DNA]</scope>
    <source>
        <strain evidence="1 2">DSM 19117</strain>
    </source>
</reference>
<gene>
    <name evidence="1" type="ORF">FD30_GL001955</name>
</gene>